<feature type="transmembrane region" description="Helical" evidence="1">
    <location>
        <begin position="443"/>
        <end position="462"/>
    </location>
</feature>
<dbReference type="Pfam" id="PF03929">
    <property type="entry name" value="PepSY_TM"/>
    <property type="match status" value="1"/>
</dbReference>
<gene>
    <name evidence="2" type="ORF">DKG74_00295</name>
</gene>
<dbReference type="PANTHER" id="PTHR34219">
    <property type="entry name" value="IRON-REGULATED INNER MEMBRANE PROTEIN-RELATED"/>
    <property type="match status" value="1"/>
</dbReference>
<feature type="transmembrane region" description="Helical" evidence="1">
    <location>
        <begin position="412"/>
        <end position="431"/>
    </location>
</feature>
<feature type="transmembrane region" description="Helical" evidence="1">
    <location>
        <begin position="12"/>
        <end position="36"/>
    </location>
</feature>
<keyword evidence="3" id="KW-1185">Reference proteome</keyword>
<dbReference type="RefSeq" id="WP_109901471.1">
    <property type="nucleotide sequence ID" value="NZ_QGLE01000001.1"/>
</dbReference>
<keyword evidence="1" id="KW-0812">Transmembrane</keyword>
<dbReference type="OrthoDB" id="9776609at2"/>
<feature type="transmembrane region" description="Helical" evidence="1">
    <location>
        <begin position="381"/>
        <end position="400"/>
    </location>
</feature>
<dbReference type="AlphaFoldDB" id="A0A317EEV6"/>
<dbReference type="PANTHER" id="PTHR34219:SF4">
    <property type="entry name" value="PEPSY DOMAIN-CONTAINING PROTEIN"/>
    <property type="match status" value="1"/>
</dbReference>
<proteinExistence type="predicted"/>
<sequence length="518" mass="55548">MFPSIRQSMAFLHTWAGLLAGWVLFIVFCSGTAAYFNGEISRWMRPELGNASDPLRAMASAEALLKQEMPEGHYWFVSLPGGRNNATHVYWQAMPASPDETEGDEGNRTLDGTGAAADVRATEGGDFLYRFHFDLRYLPVIMARWIVGACAMFMLVAIISGIITHKKIFADFFMLRFGKGQRSWLDAHNAASVLALPFHLMITYTGLASLMFLYMPWGIDARYDEPETFYSEAWDSPAPVEHQGRPAPLVPVTPLIERALPFLDGEAPAYVFVEHPGDTSAVVEVSTRGDGGLSAARRRVIFDGTTGAILHAGTPGGGAAETLAVMIGLHAGRYADTGLRWLYFLSGLGGTAMVATGLLLWTAKRRRKSETPAFGFRLVEALNIATITGLPAGIAAYLLANRLLPLGGADRAEAEILALFVTWALALLLALVRPARRAWAEGLGLAALAFLSVPVVNALTTARGFAASLAAGDGAFIGVDLTTALIGAGFAFAAWRAARPQAAARTSRRLPSSGAARS</sequence>
<evidence type="ECO:0000256" key="1">
    <source>
        <dbReference type="SAM" id="Phobius"/>
    </source>
</evidence>
<keyword evidence="1" id="KW-0472">Membrane</keyword>
<comment type="caution">
    <text evidence="2">The sequence shown here is derived from an EMBL/GenBank/DDBJ whole genome shotgun (WGS) entry which is preliminary data.</text>
</comment>
<evidence type="ECO:0000313" key="3">
    <source>
        <dbReference type="Proteomes" id="UP000245461"/>
    </source>
</evidence>
<reference evidence="2 3" key="1">
    <citation type="submission" date="2018-05" db="EMBL/GenBank/DDBJ databases">
        <title>Zavarzinia sp. HR-AS.</title>
        <authorList>
            <person name="Lee Y."/>
            <person name="Jeon C.O."/>
        </authorList>
    </citation>
    <scope>NUCLEOTIDE SEQUENCE [LARGE SCALE GENOMIC DNA]</scope>
    <source>
        <strain evidence="2 3">HR-AS</strain>
    </source>
</reference>
<accession>A0A317EEV6</accession>
<dbReference type="Proteomes" id="UP000245461">
    <property type="component" value="Unassembled WGS sequence"/>
</dbReference>
<organism evidence="2 3">
    <name type="scientific">Zavarzinia aquatilis</name>
    <dbReference type="NCBI Taxonomy" id="2211142"/>
    <lineage>
        <taxon>Bacteria</taxon>
        <taxon>Pseudomonadati</taxon>
        <taxon>Pseudomonadota</taxon>
        <taxon>Alphaproteobacteria</taxon>
        <taxon>Rhodospirillales</taxon>
        <taxon>Zavarziniaceae</taxon>
        <taxon>Zavarzinia</taxon>
    </lineage>
</organism>
<feature type="transmembrane region" description="Helical" evidence="1">
    <location>
        <begin position="341"/>
        <end position="361"/>
    </location>
</feature>
<dbReference type="EMBL" id="QGLE01000001">
    <property type="protein sequence ID" value="PWR25459.1"/>
    <property type="molecule type" value="Genomic_DNA"/>
</dbReference>
<protein>
    <submittedName>
        <fullName evidence="2">PepSY domain-containing protein</fullName>
    </submittedName>
</protein>
<feature type="transmembrane region" description="Helical" evidence="1">
    <location>
        <begin position="145"/>
        <end position="169"/>
    </location>
</feature>
<name>A0A317EEV6_9PROT</name>
<keyword evidence="1" id="KW-1133">Transmembrane helix</keyword>
<dbReference type="InterPro" id="IPR005625">
    <property type="entry name" value="PepSY-ass_TM"/>
</dbReference>
<feature type="transmembrane region" description="Helical" evidence="1">
    <location>
        <begin position="474"/>
        <end position="495"/>
    </location>
</feature>
<evidence type="ECO:0000313" key="2">
    <source>
        <dbReference type="EMBL" id="PWR25459.1"/>
    </source>
</evidence>
<feature type="transmembrane region" description="Helical" evidence="1">
    <location>
        <begin position="190"/>
        <end position="215"/>
    </location>
</feature>